<dbReference type="Pfam" id="PF25381">
    <property type="entry name" value="PH_26"/>
    <property type="match status" value="1"/>
</dbReference>
<feature type="region of interest" description="Disordered" evidence="2">
    <location>
        <begin position="768"/>
        <end position="824"/>
    </location>
</feature>
<keyword evidence="1" id="KW-0175">Coiled coil</keyword>
<feature type="compositionally biased region" description="Basic and acidic residues" evidence="2">
    <location>
        <begin position="1627"/>
        <end position="1642"/>
    </location>
</feature>
<dbReference type="InterPro" id="IPR011993">
    <property type="entry name" value="PH-like_dom_sf"/>
</dbReference>
<dbReference type="Gene3D" id="2.30.29.30">
    <property type="entry name" value="Pleckstrin-homology domain (PH domain)/Phosphotyrosine-binding domain (PTB)"/>
    <property type="match status" value="1"/>
</dbReference>
<dbReference type="SUPFAM" id="SSF50729">
    <property type="entry name" value="PH domain-like"/>
    <property type="match status" value="1"/>
</dbReference>
<feature type="compositionally biased region" description="Low complexity" evidence="2">
    <location>
        <begin position="1295"/>
        <end position="1304"/>
    </location>
</feature>
<feature type="compositionally biased region" description="Polar residues" evidence="2">
    <location>
        <begin position="1462"/>
        <end position="1474"/>
    </location>
</feature>
<feature type="compositionally biased region" description="Low complexity" evidence="2">
    <location>
        <begin position="44"/>
        <end position="56"/>
    </location>
</feature>
<feature type="region of interest" description="Disordered" evidence="2">
    <location>
        <begin position="1223"/>
        <end position="1261"/>
    </location>
</feature>
<evidence type="ECO:0000259" key="3">
    <source>
        <dbReference type="PROSITE" id="PS50003"/>
    </source>
</evidence>
<feature type="region of interest" description="Disordered" evidence="2">
    <location>
        <begin position="980"/>
        <end position="1001"/>
    </location>
</feature>
<feature type="region of interest" description="Disordered" evidence="2">
    <location>
        <begin position="864"/>
        <end position="904"/>
    </location>
</feature>
<feature type="compositionally biased region" description="Low complexity" evidence="2">
    <location>
        <begin position="1405"/>
        <end position="1421"/>
    </location>
</feature>
<feature type="compositionally biased region" description="Polar residues" evidence="2">
    <location>
        <begin position="980"/>
        <end position="999"/>
    </location>
</feature>
<evidence type="ECO:0000313" key="4">
    <source>
        <dbReference type="EMBL" id="KAF3280539.1"/>
    </source>
</evidence>
<feature type="compositionally biased region" description="Polar residues" evidence="2">
    <location>
        <begin position="606"/>
        <end position="617"/>
    </location>
</feature>
<feature type="region of interest" description="Disordered" evidence="2">
    <location>
        <begin position="1"/>
        <end position="83"/>
    </location>
</feature>
<evidence type="ECO:0000256" key="1">
    <source>
        <dbReference type="SAM" id="Coils"/>
    </source>
</evidence>
<evidence type="ECO:0000313" key="5">
    <source>
        <dbReference type="Proteomes" id="UP000474640"/>
    </source>
</evidence>
<feature type="coiled-coil region" evidence="1">
    <location>
        <begin position="1665"/>
        <end position="1699"/>
    </location>
</feature>
<reference evidence="4 5" key="1">
    <citation type="submission" date="2020-01" db="EMBL/GenBank/DDBJ databases">
        <authorList>
            <person name="Palmer J.M."/>
        </authorList>
    </citation>
    <scope>NUCLEOTIDE SEQUENCE [LARGE SCALE GENOMIC DNA]</scope>
    <source>
        <strain evidence="4 5">TWF970</strain>
    </source>
</reference>
<protein>
    <recommendedName>
        <fullName evidence="3">PH domain-containing protein</fullName>
    </recommendedName>
</protein>
<name>A0A7C8RF40_ORBOL</name>
<feature type="compositionally biased region" description="Polar residues" evidence="2">
    <location>
        <begin position="1554"/>
        <end position="1565"/>
    </location>
</feature>
<dbReference type="InterPro" id="IPR001849">
    <property type="entry name" value="PH_domain"/>
</dbReference>
<evidence type="ECO:0000256" key="2">
    <source>
        <dbReference type="SAM" id="MobiDB-lite"/>
    </source>
</evidence>
<feature type="compositionally biased region" description="Polar residues" evidence="2">
    <location>
        <begin position="554"/>
        <end position="579"/>
    </location>
</feature>
<feature type="compositionally biased region" description="Polar residues" evidence="2">
    <location>
        <begin position="1482"/>
        <end position="1493"/>
    </location>
</feature>
<feature type="compositionally biased region" description="Low complexity" evidence="2">
    <location>
        <begin position="788"/>
        <end position="803"/>
    </location>
</feature>
<feature type="compositionally biased region" description="Polar residues" evidence="2">
    <location>
        <begin position="810"/>
        <end position="824"/>
    </location>
</feature>
<organism evidence="4 5">
    <name type="scientific">Orbilia oligospora</name>
    <name type="common">Nematode-trapping fungus</name>
    <name type="synonym">Arthrobotrys oligospora</name>
    <dbReference type="NCBI Taxonomy" id="2813651"/>
    <lineage>
        <taxon>Eukaryota</taxon>
        <taxon>Fungi</taxon>
        <taxon>Dikarya</taxon>
        <taxon>Ascomycota</taxon>
        <taxon>Pezizomycotina</taxon>
        <taxon>Orbiliomycetes</taxon>
        <taxon>Orbiliales</taxon>
        <taxon>Orbiliaceae</taxon>
        <taxon>Orbilia</taxon>
    </lineage>
</organism>
<feature type="region of interest" description="Disordered" evidence="2">
    <location>
        <begin position="1295"/>
        <end position="1333"/>
    </location>
</feature>
<feature type="compositionally biased region" description="Polar residues" evidence="2">
    <location>
        <begin position="69"/>
        <end position="79"/>
    </location>
</feature>
<dbReference type="OrthoDB" id="5563754at2759"/>
<dbReference type="PROSITE" id="PS50003">
    <property type="entry name" value="PH_DOMAIN"/>
    <property type="match status" value="1"/>
</dbReference>
<feature type="compositionally biased region" description="Basic and acidic residues" evidence="2">
    <location>
        <begin position="1246"/>
        <end position="1255"/>
    </location>
</feature>
<dbReference type="SMART" id="SM00233">
    <property type="entry name" value="PH"/>
    <property type="match status" value="1"/>
</dbReference>
<feature type="compositionally biased region" description="Low complexity" evidence="2">
    <location>
        <begin position="631"/>
        <end position="656"/>
    </location>
</feature>
<feature type="compositionally biased region" description="Low complexity" evidence="2">
    <location>
        <begin position="595"/>
        <end position="604"/>
    </location>
</feature>
<accession>A0A7C8RF40</accession>
<feature type="compositionally biased region" description="Pro residues" evidence="2">
    <location>
        <begin position="1520"/>
        <end position="1534"/>
    </location>
</feature>
<proteinExistence type="predicted"/>
<feature type="compositionally biased region" description="Polar residues" evidence="2">
    <location>
        <begin position="692"/>
        <end position="706"/>
    </location>
</feature>
<feature type="region of interest" description="Disordered" evidence="2">
    <location>
        <begin position="1383"/>
        <end position="1422"/>
    </location>
</feature>
<comment type="caution">
    <text evidence="4">The sequence shown here is derived from an EMBL/GenBank/DDBJ whole genome shotgun (WGS) entry which is preliminary data.</text>
</comment>
<feature type="compositionally biased region" description="Polar residues" evidence="2">
    <location>
        <begin position="519"/>
        <end position="545"/>
    </location>
</feature>
<gene>
    <name evidence="4" type="ORF">TWF970_002758</name>
</gene>
<feature type="region of interest" description="Disordered" evidence="2">
    <location>
        <begin position="1610"/>
        <end position="1649"/>
    </location>
</feature>
<feature type="region of interest" description="Disordered" evidence="2">
    <location>
        <begin position="1159"/>
        <end position="1198"/>
    </location>
</feature>
<dbReference type="Proteomes" id="UP000474640">
    <property type="component" value="Unassembled WGS sequence"/>
</dbReference>
<feature type="compositionally biased region" description="Polar residues" evidence="2">
    <location>
        <begin position="1505"/>
        <end position="1515"/>
    </location>
</feature>
<dbReference type="InterPro" id="IPR058155">
    <property type="entry name" value="Skg3/CAF120-like_PH"/>
</dbReference>
<sequence length="1802" mass="193767">MGEPTSMTKRARAFSATFFNRDRTTSSNSSPGPASPTKPLGAESFPSNSTSHSTPPNDSPAPIARRTSRSGQPRPSSVINPFAMSSGIGGNGIQEADILPEMVGVFKYLGEHAQKVYHEGYFQKLNDMNPDGTAVTSREWTDCYAQLIGTVLTIWDDRAIQEEEERARRGIPPEGGAVKPTFLNLTDASMKMIDSLPQRAGGTPLQNVLSLSTAGRNRYLLHFASVPELTQWTAAIRLAMFEHNCLQEAYTGALIAAKGRSLNSIGTILERSKFKIEDWTRVRFGAGTPWKRYWAVITPPDEKSFQKAKKVARKASKQAGAQIQMEVIIGDIKFYENSKVKKKTIPVATISGAFAAYAVYPEAKALIDQSTLVKIEGNIVIHSDPPFTSEGIVFMMPDHHAAVTGFEMMLRFLIPTYDVFNLYGRPNRLAADSIDPRSLMFAFPREPRQPYRLLDLADVVGVINENGSSGWSEAEWRRKLKQTTSKVQLSGRLQRASLASPSTASLPGQMKIGSAVSFDGNTGRSSFNTQRPGLPTIQSYGQQNGEMEGHSAPPQLSRQTSHTRSMSEAQAQFYPPQQSGYPDAPQAPPPPPPGQAYGNPPAGYISPQNTGYQQPQGSAAPLPQSYTNGYSGPNSRPPSSRSQRSQMSGRSGHGQSPPNQQMGYRQPGPPGGPPSAFRGDPRGPGGFDPNLGNRQPPQLQTANLANTYPMPTASPSTSRGPPVPAHSFSPVANARAMSRLSVGTLEMMHGNNAGPIPVDYHAQAQSPTLGFPAQADGATAQRARSYGSTDTSTDSELSSDSDLAAPRPAYTTQGHRTNGSTASITPATGAIASRIPKSNDLHTDPNDFDLSDELRRKQLETAAAAATRNGGHHAPYGQHPLPPLPPNADQQGYQQGYGGNYANGYDGSAQSNIVHSPVSLLSSSPPLPHLHLKPDTSSSSFTSATAAAASTTTTLYGITNQKSPRTDGTGEISATTYITPQILGGNTNPNSNSNVTAKNPNDDDVVVVTTVVVDEEKTSNTSTPVSADGVADRISRIDSEVFNRISSLGGGKGINKSNSVISRKPVGSGVGRMNSVMSRGSVYSVRTGSLSSVSNYSSAVQSPVEDVKLRKKDFFGKGGDDDDDMPKRYGVKKFVGQPTEDMLEVVIGETKYAVTKVKGMDDDDRPISGDWGSGSAFGSGSSPKKPGSRPATGGGELQEPESTVVFLGHGRGMSVGGVEVDFGPTADLGGKLGPKEKNVVRRKPAHDRNSSRDSDLSGVGKRRSVAWAPGMVNFNTNAGRNVDSNASEVGSLGATGTATTGNANVWKPLNTHKGKQREDEREEEMEPKEKKEEFDAHSYVGAHYELAQQTTDVMRNKLLNQHHQRSGSLGTGQFLSYFNVGRRKSKTPSDEGEQPAGSGNGGNATGAAGAAGAAGATGTANRPALYSRTNSVSAEQLRRISRAGSAADLLHGTGGGGSTGSDSPNLASRPQSRSANRELATTAPSRPQSQGNLLSRPASRGPSALMNTNNPSTSALPLHSLPPPMVSPIPPSSYHPPQVTPTASIYHPPPHLQSGPSTPSYGVTDHYSNYRQRERGDSGAPDGRLSAGEQEYIARSTGTPLLGQNWNSETSKIGKAPPHKAGLLGQMEKREKERKDFKERTNRNSWAVQHAMRQRQSIVGMGSLMQQQAQQEAQKQAQQQQLQAQQQQYQYQYQQQQQQQQQYQYQQYQQQQQLQLQQQTGMGVGFGNSGQHMGQPIQQHYGFYGHQQPQQQPQQQQQQNAATIAAWNAQQQQQLMIMQQQIALAQAQQQQMAERRGSWRYG</sequence>
<dbReference type="EMBL" id="JAABOJ010000018">
    <property type="protein sequence ID" value="KAF3280539.1"/>
    <property type="molecule type" value="Genomic_DNA"/>
</dbReference>
<feature type="compositionally biased region" description="Pro residues" evidence="2">
    <location>
        <begin position="585"/>
        <end position="594"/>
    </location>
</feature>
<feature type="region of interest" description="Disordered" evidence="2">
    <location>
        <begin position="515"/>
        <end position="730"/>
    </location>
</feature>
<feature type="region of interest" description="Disordered" evidence="2">
    <location>
        <begin position="1445"/>
        <end position="1565"/>
    </location>
</feature>
<feature type="domain" description="PH" evidence="3">
    <location>
        <begin position="115"/>
        <end position="241"/>
    </location>
</feature>